<dbReference type="GO" id="GO:0031588">
    <property type="term" value="C:nucleotide-activated protein kinase complex"/>
    <property type="evidence" value="ECO:0007669"/>
    <property type="project" value="TreeGrafter"/>
</dbReference>
<dbReference type="Proteomes" id="UP000265618">
    <property type="component" value="Unassembled WGS sequence"/>
</dbReference>
<dbReference type="InterPro" id="IPR014756">
    <property type="entry name" value="Ig_E-set"/>
</dbReference>
<dbReference type="GO" id="GO:0019901">
    <property type="term" value="F:protein kinase binding"/>
    <property type="evidence" value="ECO:0007669"/>
    <property type="project" value="TreeGrafter"/>
</dbReference>
<dbReference type="InterPro" id="IPR013783">
    <property type="entry name" value="Ig-like_fold"/>
</dbReference>
<feature type="domain" description="Association with the SNF1 complex (ASC)" evidence="3">
    <location>
        <begin position="257"/>
        <end position="359"/>
    </location>
</feature>
<dbReference type="SUPFAM" id="SSF81296">
    <property type="entry name" value="E set domains"/>
    <property type="match status" value="1"/>
</dbReference>
<protein>
    <recommendedName>
        <fullName evidence="3">Association with the SNF1 complex (ASC) domain-containing protein</fullName>
    </recommendedName>
</protein>
<gene>
    <name evidence="4" type="ORF">KIPB_007249</name>
</gene>
<proteinExistence type="inferred from homology"/>
<feature type="region of interest" description="Disordered" evidence="2">
    <location>
        <begin position="104"/>
        <end position="269"/>
    </location>
</feature>
<reference evidence="4 5" key="1">
    <citation type="journal article" date="2018" name="PLoS ONE">
        <title>The draft genome of Kipferlia bialata reveals reductive genome evolution in fornicate parasites.</title>
        <authorList>
            <person name="Tanifuji G."/>
            <person name="Takabayashi S."/>
            <person name="Kume K."/>
            <person name="Takagi M."/>
            <person name="Nakayama T."/>
            <person name="Kamikawa R."/>
            <person name="Inagaki Y."/>
            <person name="Hashimoto T."/>
        </authorList>
    </citation>
    <scope>NUCLEOTIDE SEQUENCE [LARGE SCALE GENOMIC DNA]</scope>
    <source>
        <strain evidence="4">NY0173</strain>
    </source>
</reference>
<dbReference type="PANTHER" id="PTHR10343:SF84">
    <property type="entry name" value="5'-AMP-ACTIVATED PROTEIN KINASE SUBUNIT BETA-1"/>
    <property type="match status" value="1"/>
</dbReference>
<feature type="compositionally biased region" description="Basic and acidic residues" evidence="2">
    <location>
        <begin position="207"/>
        <end position="225"/>
    </location>
</feature>
<comment type="caution">
    <text evidence="4">The sequence shown here is derived from an EMBL/GenBank/DDBJ whole genome shotgun (WGS) entry which is preliminary data.</text>
</comment>
<comment type="similarity">
    <text evidence="1">Belongs to the 5'-AMP-activated protein kinase beta subunit family.</text>
</comment>
<dbReference type="OrthoDB" id="531008at2759"/>
<sequence length="409" mass="47223">MGPTLSKVNSRLDTSAQAGHGRTPLRIVWRHGGNSVYLTGSFINWRERIPMERDGEDWYVMRYLPPGRHQYKFIINDIWRYCPDHPTITDAIGNINNYVDVPESGGSKVTSPMTSARSSRAGSPAVREKEREREQPRHSLGCDVDRARIEKEREKMEREREKERERERETGRARRRSTHNIATEEVYASSAPPVTPTLRKRQTQMAERQERQAARERAGLAREGESTPLSPLTTNAERERVEEEERERESERERQRERDAMYEGFSNDMPTSAQLRLPLANYSKQLSRCPLNHSLDTTDESGARESESALLLPIPEHVVLTHVYRPRRRRKHTDVLVVTNRHNWQSNSKFTTTVLYRPTEESRPAHNASLVARLSRHIPDVISGTRVRGESTCSRDMLPMLPIVTEAMK</sequence>
<evidence type="ECO:0000256" key="1">
    <source>
        <dbReference type="ARBA" id="ARBA00010926"/>
    </source>
</evidence>
<dbReference type="InterPro" id="IPR032640">
    <property type="entry name" value="AMPK1_CBM"/>
</dbReference>
<feature type="compositionally biased region" description="Basic and acidic residues" evidence="2">
    <location>
        <begin position="236"/>
        <end position="261"/>
    </location>
</feature>
<dbReference type="Pfam" id="PF16561">
    <property type="entry name" value="AMPK1_CBM"/>
    <property type="match status" value="1"/>
</dbReference>
<dbReference type="GO" id="GO:0007165">
    <property type="term" value="P:signal transduction"/>
    <property type="evidence" value="ECO:0007669"/>
    <property type="project" value="TreeGrafter"/>
</dbReference>
<evidence type="ECO:0000259" key="3">
    <source>
        <dbReference type="SMART" id="SM01010"/>
    </source>
</evidence>
<dbReference type="AlphaFoldDB" id="A0A9K3GKF7"/>
<accession>A0A9K3GKF7</accession>
<name>A0A9K3GKF7_9EUKA</name>
<dbReference type="GO" id="GO:0005737">
    <property type="term" value="C:cytoplasm"/>
    <property type="evidence" value="ECO:0007669"/>
    <property type="project" value="TreeGrafter"/>
</dbReference>
<evidence type="ECO:0000256" key="2">
    <source>
        <dbReference type="SAM" id="MobiDB-lite"/>
    </source>
</evidence>
<dbReference type="GO" id="GO:0005634">
    <property type="term" value="C:nucleus"/>
    <property type="evidence" value="ECO:0007669"/>
    <property type="project" value="TreeGrafter"/>
</dbReference>
<feature type="compositionally biased region" description="Polar residues" evidence="2">
    <location>
        <begin position="107"/>
        <end position="121"/>
    </location>
</feature>
<dbReference type="Pfam" id="PF04739">
    <property type="entry name" value="AMPKBI"/>
    <property type="match status" value="1"/>
</dbReference>
<dbReference type="PANTHER" id="PTHR10343">
    <property type="entry name" value="5'-AMP-ACTIVATED PROTEIN KINASE , BETA SUBUNIT"/>
    <property type="match status" value="1"/>
</dbReference>
<evidence type="ECO:0000313" key="4">
    <source>
        <dbReference type="EMBL" id="GIQ85560.1"/>
    </source>
</evidence>
<evidence type="ECO:0000313" key="5">
    <source>
        <dbReference type="Proteomes" id="UP000265618"/>
    </source>
</evidence>
<dbReference type="SMART" id="SM01010">
    <property type="entry name" value="AMPKBI"/>
    <property type="match status" value="1"/>
</dbReference>
<feature type="compositionally biased region" description="Basic and acidic residues" evidence="2">
    <location>
        <begin position="126"/>
        <end position="137"/>
    </location>
</feature>
<dbReference type="InterPro" id="IPR006828">
    <property type="entry name" value="ASC_dom"/>
</dbReference>
<keyword evidence="5" id="KW-1185">Reference proteome</keyword>
<dbReference type="InterPro" id="IPR037256">
    <property type="entry name" value="ASC_dom_sf"/>
</dbReference>
<dbReference type="CDD" id="cd02859">
    <property type="entry name" value="E_set_AMPKbeta_like_N"/>
    <property type="match status" value="1"/>
</dbReference>
<organism evidence="4 5">
    <name type="scientific">Kipferlia bialata</name>
    <dbReference type="NCBI Taxonomy" id="797122"/>
    <lineage>
        <taxon>Eukaryota</taxon>
        <taxon>Metamonada</taxon>
        <taxon>Carpediemonas-like organisms</taxon>
        <taxon>Kipferlia</taxon>
    </lineage>
</organism>
<dbReference type="EMBL" id="BDIP01002006">
    <property type="protein sequence ID" value="GIQ85560.1"/>
    <property type="molecule type" value="Genomic_DNA"/>
</dbReference>
<dbReference type="InterPro" id="IPR050827">
    <property type="entry name" value="CRP1_MDG1_kinase"/>
</dbReference>
<dbReference type="SUPFAM" id="SSF160219">
    <property type="entry name" value="AMPKBI-like"/>
    <property type="match status" value="1"/>
</dbReference>
<dbReference type="Gene3D" id="6.20.250.60">
    <property type="match status" value="1"/>
</dbReference>
<dbReference type="Gene3D" id="2.60.40.10">
    <property type="entry name" value="Immunoglobulins"/>
    <property type="match status" value="1"/>
</dbReference>
<feature type="compositionally biased region" description="Basic and acidic residues" evidence="2">
    <location>
        <begin position="143"/>
        <end position="172"/>
    </location>
</feature>